<dbReference type="EMBL" id="FUWG01000010">
    <property type="protein sequence ID" value="SJZ51171.1"/>
    <property type="molecule type" value="Genomic_DNA"/>
</dbReference>
<evidence type="ECO:0000313" key="2">
    <source>
        <dbReference type="Proteomes" id="UP000190423"/>
    </source>
</evidence>
<evidence type="ECO:0000313" key="1">
    <source>
        <dbReference type="EMBL" id="SJZ51171.1"/>
    </source>
</evidence>
<keyword evidence="2" id="KW-1185">Reference proteome</keyword>
<reference evidence="1 2" key="1">
    <citation type="submission" date="2017-02" db="EMBL/GenBank/DDBJ databases">
        <authorList>
            <person name="Peterson S.W."/>
        </authorList>
    </citation>
    <scope>NUCLEOTIDE SEQUENCE [LARGE SCALE GENOMIC DNA]</scope>
    <source>
        <strain evidence="1 2">ATCC BAA-908</strain>
    </source>
</reference>
<organism evidence="1 2">
    <name type="scientific">Treponema porcinum</name>
    <dbReference type="NCBI Taxonomy" id="261392"/>
    <lineage>
        <taxon>Bacteria</taxon>
        <taxon>Pseudomonadati</taxon>
        <taxon>Spirochaetota</taxon>
        <taxon>Spirochaetia</taxon>
        <taxon>Spirochaetales</taxon>
        <taxon>Treponemataceae</taxon>
        <taxon>Treponema</taxon>
    </lineage>
</organism>
<proteinExistence type="predicted"/>
<dbReference type="InterPro" id="IPR027417">
    <property type="entry name" value="P-loop_NTPase"/>
</dbReference>
<name>A0A1T4L9C4_TREPO</name>
<evidence type="ECO:0008006" key="3">
    <source>
        <dbReference type="Google" id="ProtNLM"/>
    </source>
</evidence>
<protein>
    <recommendedName>
        <fullName evidence="3">AAA domain-containing protein</fullName>
    </recommendedName>
</protein>
<dbReference type="AlphaFoldDB" id="A0A1T4L9C4"/>
<dbReference type="Proteomes" id="UP000190423">
    <property type="component" value="Unassembled WGS sequence"/>
</dbReference>
<gene>
    <name evidence="1" type="ORF">SAMN02745149_01523</name>
</gene>
<dbReference type="SUPFAM" id="SSF52540">
    <property type="entry name" value="P-loop containing nucleoside triphosphate hydrolases"/>
    <property type="match status" value="1"/>
</dbReference>
<dbReference type="RefSeq" id="WP_200805306.1">
    <property type="nucleotide sequence ID" value="NZ_FUWG01000010.1"/>
</dbReference>
<accession>A0A1T4L9C4</accession>
<dbReference type="GeneID" id="78317527"/>
<sequence length="68" mass="7784">MSENIKRCLDLANLITKKSVFLFGPRQTGKSTLINTELSETFALSWNLLKGKLRLEVQRNPSYLTEQV</sequence>
<feature type="non-terminal residue" evidence="1">
    <location>
        <position position="68"/>
    </location>
</feature>